<dbReference type="Gene3D" id="3.40.50.300">
    <property type="entry name" value="P-loop containing nucleotide triphosphate hydrolases"/>
    <property type="match status" value="1"/>
</dbReference>
<keyword evidence="11" id="KW-0347">Helicase</keyword>
<feature type="binding site" evidence="8">
    <location>
        <position position="650"/>
    </location>
    <ligand>
        <name>Zn(2+)</name>
        <dbReference type="ChEBI" id="CHEBI:29105"/>
        <label>1</label>
    </ligand>
</feature>
<dbReference type="Proteomes" id="UP000246005">
    <property type="component" value="Unassembled WGS sequence"/>
</dbReference>
<dbReference type="InterPro" id="IPR042115">
    <property type="entry name" value="PriA_3primeBD_sf"/>
</dbReference>
<feature type="binding site" evidence="8">
    <location>
        <position position="679"/>
    </location>
    <ligand>
        <name>Zn(2+)</name>
        <dbReference type="ChEBI" id="CHEBI:29105"/>
        <label>2</label>
    </ligand>
</feature>
<feature type="region of interest" description="Disordered" evidence="9">
    <location>
        <begin position="287"/>
        <end position="364"/>
    </location>
</feature>
<evidence type="ECO:0000256" key="6">
    <source>
        <dbReference type="ARBA" id="ARBA00022840"/>
    </source>
</evidence>
<organism evidence="11 12">
    <name type="scientific">Lentzea atacamensis</name>
    <dbReference type="NCBI Taxonomy" id="531938"/>
    <lineage>
        <taxon>Bacteria</taxon>
        <taxon>Bacillati</taxon>
        <taxon>Actinomycetota</taxon>
        <taxon>Actinomycetes</taxon>
        <taxon>Pseudonocardiales</taxon>
        <taxon>Pseudonocardiaceae</taxon>
        <taxon>Lentzea</taxon>
    </lineage>
</organism>
<dbReference type="GO" id="GO:0008270">
    <property type="term" value="F:zinc ion binding"/>
    <property type="evidence" value="ECO:0007669"/>
    <property type="project" value="UniProtKB-UniRule"/>
</dbReference>
<protein>
    <recommendedName>
        <fullName evidence="8">Probable replication restart protein PriA</fullName>
    </recommendedName>
    <alternativeName>
        <fullName evidence="8">Putative ATP-dependent DNA helicase PriA</fullName>
    </alternativeName>
</protein>
<keyword evidence="4 8" id="KW-0547">Nucleotide-binding</keyword>
<dbReference type="EMBL" id="QGHB01000012">
    <property type="protein sequence ID" value="PWK83029.1"/>
    <property type="molecule type" value="Genomic_DNA"/>
</dbReference>
<keyword evidence="1 8" id="KW-0639">Primosome</keyword>
<evidence type="ECO:0000256" key="8">
    <source>
        <dbReference type="HAMAP-Rule" id="MF_00983"/>
    </source>
</evidence>
<name>A0A316HSY9_9PSEU</name>
<dbReference type="GO" id="GO:0006269">
    <property type="term" value="P:DNA replication, synthesis of primer"/>
    <property type="evidence" value="ECO:0007669"/>
    <property type="project" value="UniProtKB-KW"/>
</dbReference>
<keyword evidence="3 8" id="KW-0479">Metal-binding</keyword>
<evidence type="ECO:0000256" key="2">
    <source>
        <dbReference type="ARBA" id="ARBA00022705"/>
    </source>
</evidence>
<dbReference type="GO" id="GO:0006310">
    <property type="term" value="P:DNA recombination"/>
    <property type="evidence" value="ECO:0007669"/>
    <property type="project" value="InterPro"/>
</dbReference>
<dbReference type="Pfam" id="PF17764">
    <property type="entry name" value="PriA_3primeBD"/>
    <property type="match status" value="1"/>
</dbReference>
<accession>A0A316HSY9</accession>
<dbReference type="HAMAP" id="MF_00983">
    <property type="entry name" value="PriA"/>
    <property type="match status" value="1"/>
</dbReference>
<feature type="region of interest" description="Disordered" evidence="9">
    <location>
        <begin position="173"/>
        <end position="241"/>
    </location>
</feature>
<comment type="caution">
    <text evidence="8">As this protein does not have any detectable helicase domains, it probably does not have helicase activity.</text>
</comment>
<dbReference type="GO" id="GO:0043138">
    <property type="term" value="F:3'-5' DNA helicase activity"/>
    <property type="evidence" value="ECO:0007669"/>
    <property type="project" value="TreeGrafter"/>
</dbReference>
<evidence type="ECO:0000256" key="9">
    <source>
        <dbReference type="SAM" id="MobiDB-lite"/>
    </source>
</evidence>
<comment type="caution">
    <text evidence="11">The sequence shown here is derived from an EMBL/GenBank/DDBJ whole genome shotgun (WGS) entry which is preliminary data.</text>
</comment>
<evidence type="ECO:0000259" key="10">
    <source>
        <dbReference type="Pfam" id="PF17764"/>
    </source>
</evidence>
<gene>
    <name evidence="8" type="primary">priA</name>
    <name evidence="11" type="ORF">C8D88_112280</name>
</gene>
<evidence type="ECO:0000256" key="7">
    <source>
        <dbReference type="ARBA" id="ARBA00023125"/>
    </source>
</evidence>
<feature type="binding site" evidence="8">
    <location>
        <position position="659"/>
    </location>
    <ligand>
        <name>Zn(2+)</name>
        <dbReference type="ChEBI" id="CHEBI:29105"/>
        <label>2</label>
    </ligand>
</feature>
<feature type="compositionally biased region" description="Low complexity" evidence="9">
    <location>
        <begin position="287"/>
        <end position="318"/>
    </location>
</feature>
<dbReference type="SUPFAM" id="SSF52540">
    <property type="entry name" value="P-loop containing nucleoside triphosphate hydrolases"/>
    <property type="match status" value="1"/>
</dbReference>
<feature type="binding site" evidence="8">
    <location>
        <position position="694"/>
    </location>
    <ligand>
        <name>Zn(2+)</name>
        <dbReference type="ChEBI" id="CHEBI:29105"/>
        <label>1</label>
    </ligand>
</feature>
<keyword evidence="2 8" id="KW-0235">DNA replication</keyword>
<feature type="compositionally biased region" description="Low complexity" evidence="9">
    <location>
        <begin position="343"/>
        <end position="364"/>
    </location>
</feature>
<evidence type="ECO:0000256" key="5">
    <source>
        <dbReference type="ARBA" id="ARBA00022833"/>
    </source>
</evidence>
<dbReference type="InterPro" id="IPR005259">
    <property type="entry name" value="PriA"/>
</dbReference>
<reference evidence="11 12" key="1">
    <citation type="submission" date="2018-05" db="EMBL/GenBank/DDBJ databases">
        <title>Genomic Encyclopedia of Type Strains, Phase IV (KMG-IV): sequencing the most valuable type-strain genomes for metagenomic binning, comparative biology and taxonomic classification.</title>
        <authorList>
            <person name="Goeker M."/>
        </authorList>
    </citation>
    <scope>NUCLEOTIDE SEQUENCE [LARGE SCALE GENOMIC DNA]</scope>
    <source>
        <strain evidence="11 12">DSM 45480</strain>
    </source>
</reference>
<proteinExistence type="inferred from homology"/>
<dbReference type="AlphaFoldDB" id="A0A316HSY9"/>
<dbReference type="Gene3D" id="3.40.1440.60">
    <property type="entry name" value="PriA, 3(prime) DNA-binding domain"/>
    <property type="match status" value="1"/>
</dbReference>
<dbReference type="GO" id="GO:0005524">
    <property type="term" value="F:ATP binding"/>
    <property type="evidence" value="ECO:0007669"/>
    <property type="project" value="UniProtKB-UniRule"/>
</dbReference>
<feature type="binding site" evidence="8">
    <location>
        <position position="647"/>
    </location>
    <ligand>
        <name>Zn(2+)</name>
        <dbReference type="ChEBI" id="CHEBI:29105"/>
        <label>1</label>
    </ligand>
</feature>
<keyword evidence="7 8" id="KW-0238">DNA-binding</keyword>
<comment type="function">
    <text evidence="8">Initiates the restart of stalled replication forks, which reloads the replicative helicase on sites other than the origin of replication. Recognizes and binds to abandoned replication forks and remodels them to uncover a helicase loading site. Promotes assembly of the primosome at these replication forks.</text>
</comment>
<keyword evidence="6 8" id="KW-0067">ATP-binding</keyword>
<comment type="similarity">
    <text evidence="8">Belongs to the helicase family. PriA subfamily.</text>
</comment>
<evidence type="ECO:0000313" key="11">
    <source>
        <dbReference type="EMBL" id="PWK83029.1"/>
    </source>
</evidence>
<dbReference type="GO" id="GO:1990077">
    <property type="term" value="C:primosome complex"/>
    <property type="evidence" value="ECO:0007669"/>
    <property type="project" value="UniProtKB-UniRule"/>
</dbReference>
<feature type="region of interest" description="Disordered" evidence="9">
    <location>
        <begin position="383"/>
        <end position="405"/>
    </location>
</feature>
<evidence type="ECO:0000256" key="3">
    <source>
        <dbReference type="ARBA" id="ARBA00022723"/>
    </source>
</evidence>
<dbReference type="GO" id="GO:0006302">
    <property type="term" value="P:double-strand break repair"/>
    <property type="evidence" value="ECO:0007669"/>
    <property type="project" value="InterPro"/>
</dbReference>
<dbReference type="InterPro" id="IPR027417">
    <property type="entry name" value="P-loop_NTPase"/>
</dbReference>
<evidence type="ECO:0000256" key="1">
    <source>
        <dbReference type="ARBA" id="ARBA00022515"/>
    </source>
</evidence>
<feature type="binding site" evidence="8">
    <location>
        <position position="656"/>
    </location>
    <ligand>
        <name>Zn(2+)</name>
        <dbReference type="ChEBI" id="CHEBI:29105"/>
        <label>2</label>
    </ligand>
</feature>
<comment type="cofactor">
    <cofactor evidence="8">
        <name>Zn(2+)</name>
        <dbReference type="ChEBI" id="CHEBI:29105"/>
    </cofactor>
    <text evidence="8">Binds 2 zinc ions per subunit.</text>
</comment>
<comment type="subunit">
    <text evidence="8">Component of the replication restart primosome.</text>
</comment>
<keyword evidence="5 8" id="KW-0862">Zinc</keyword>
<dbReference type="PANTHER" id="PTHR30580">
    <property type="entry name" value="PRIMOSOMAL PROTEIN N"/>
    <property type="match status" value="1"/>
</dbReference>
<dbReference type="GO" id="GO:0006270">
    <property type="term" value="P:DNA replication initiation"/>
    <property type="evidence" value="ECO:0007669"/>
    <property type="project" value="TreeGrafter"/>
</dbReference>
<evidence type="ECO:0000256" key="4">
    <source>
        <dbReference type="ARBA" id="ARBA00022741"/>
    </source>
</evidence>
<dbReference type="GO" id="GO:0003677">
    <property type="term" value="F:DNA binding"/>
    <property type="evidence" value="ECO:0007669"/>
    <property type="project" value="UniProtKB-UniRule"/>
</dbReference>
<dbReference type="PANTHER" id="PTHR30580:SF0">
    <property type="entry name" value="PRIMOSOMAL PROTEIN N"/>
    <property type="match status" value="1"/>
</dbReference>
<dbReference type="InterPro" id="IPR041222">
    <property type="entry name" value="PriA_3primeBD"/>
</dbReference>
<evidence type="ECO:0000313" key="12">
    <source>
        <dbReference type="Proteomes" id="UP000246005"/>
    </source>
</evidence>
<feature type="binding site" evidence="8">
    <location>
        <position position="682"/>
    </location>
    <ligand>
        <name>Zn(2+)</name>
        <dbReference type="ChEBI" id="CHEBI:29105"/>
        <label>2</label>
    </ligand>
</feature>
<feature type="domain" description="Primosomal protein N' 3' DNA-binding" evidence="10">
    <location>
        <begin position="6"/>
        <end position="105"/>
    </location>
</feature>
<sequence>MLPVARIVVDVPLAHLDRPFDYAVPSELDEAAVPGCRVRVRFAGQLVDGYLLERVETSDYEKKLAFIEKVVSPEPVLTPEIAALARAIADRYAGGMIDVLRLAIPPRHARAEAAAPSAPAPLPQVPAWVSQQQVGASSDAAANSAPASAAAVGSDFAAPAAELEPATPSVDLASAAPSAESASSAPSANSGSAAPAAEPESATPSVDLASAARSASVAPSAESASTAPSAHSTSAAAPAGDSVTFAEPSSAAALAGDAVTSAKPMAPAAGPTVSTAALSAPVTEPVAPATAPAAPSVERTARAAESAAPTAESAAPTAGPVSPTAGAIASGAESVPAGAESVPAGAEPTAPTAGPVSPAAGSAAPGAESVLAGAESVLAGAEPASAGGVAPPVRSQLPPVPADAWSRYPRGPKYLEALRSGRPAHAVWQALPSEDWPARLAEAAAAVASTGRGVVIVVPDHRDLARVSEACDRLIEGVVTLSADLGPSERYKRWLAVRRGIARVVVGTRATAFAPVRDPGLLVVWDDGDDLHVEPRSPYPNVRDVLVQRAHMSGAALLIGGFARTAEAQLLVETGWAHEIVASRETLRAVAPRVVSVGDNEWQEVKDPAARTARLPSIAFDAARFALTDSPVLIQVPRRGYVPALACGQCRGPARCRRCAGPLALPGGTEDGMPKPAYCRWCAATEAGFRCPTCGSRRLRGQVIGARRTAEELGRAFPGYPVRTSGADEVLTKVPGKPSLVVATPGAEPVAEGGYGAVLLLDGWALLGRADLRASEEALRRWMTAAGLVRPGNGRVVVIADSGLTPVQALVRWDPVWHAATELAARTELGFPPAVRMATIDGTPDAVNALLDELRLPPTGEILGPVPLGDDETKERALVRVARSEGRQLAAVLAEAQAVRTARKEQELVRIKLDPLEVL</sequence>
<feature type="compositionally biased region" description="Low complexity" evidence="9">
    <location>
        <begin position="173"/>
        <end position="239"/>
    </location>
</feature>
<keyword evidence="11" id="KW-0378">Hydrolase</keyword>
<feature type="binding site" evidence="8">
    <location>
        <position position="691"/>
    </location>
    <ligand>
        <name>Zn(2+)</name>
        <dbReference type="ChEBI" id="CHEBI:29105"/>
        <label>1</label>
    </ligand>
</feature>